<dbReference type="EMBL" id="FOXS01000010">
    <property type="protein sequence ID" value="SFQ82185.1"/>
    <property type="molecule type" value="Genomic_DNA"/>
</dbReference>
<sequence length="545" mass="59920">MGVVWAQGAASIEGKNVELRIGLPVDFPSVLPTVRLRPWDALGIIPHVTATEGGVCYQDAEGLLLDQDRPDALVNWALDQAMAELGRGVRGENRTDFTEEFEASWALLKYRGALYNVADIPSLARELSIIRRTETEAYLAEDATQVLSFLQFENIGKHNVQRATFLPLPAGTYIEPPRPDRPFWSTEELRQWLAPGVANLSNKQRRVLLDRRKSQHGVIIVALPRPSQGVALFAVRYHSPTGEHPLLPGVAATLWPLQVARRERAYLVPRGGGQTSLADKHVLLIGCGAVGGRLAHDLVQSGVLRLTLVDFDLHSADNTFRHVLGYPRKGLSKVEALREELRSKYPYVQVTTINATIQAAHRKGEVKWNNFDILIAATGNPTVELWLNAQVHSPEVRQSAVFTWLEAYGIGGHALLTHAGKVGCLQCLYTDPNESQLVNRAAFAQAGQKFSMSLAGCSARHTPYGSLDAARTAETATRLAIRALLGREASAPLISWKGDPEDFLAAGFQLTPRYSASEEQLSRNRYRFHASTCPICGPHAIVHDA</sequence>
<dbReference type="Gene3D" id="3.40.50.720">
    <property type="entry name" value="NAD(P)-binding Rossmann-like Domain"/>
    <property type="match status" value="1"/>
</dbReference>
<dbReference type="SUPFAM" id="SSF69572">
    <property type="entry name" value="Activating enzymes of the ubiquitin-like proteins"/>
    <property type="match status" value="1"/>
</dbReference>
<dbReference type="CDD" id="cd01483">
    <property type="entry name" value="E1_enzyme_family"/>
    <property type="match status" value="1"/>
</dbReference>
<accession>A0A1I6BMP3</accession>
<dbReference type="RefSeq" id="WP_177204882.1">
    <property type="nucleotide sequence ID" value="NZ_FOXS01000010.1"/>
</dbReference>
<keyword evidence="4" id="KW-1185">Reference proteome</keyword>
<dbReference type="Pfam" id="PF14461">
    <property type="entry name" value="Prok-E2_B"/>
    <property type="match status" value="1"/>
</dbReference>
<evidence type="ECO:0000313" key="3">
    <source>
        <dbReference type="EMBL" id="SFQ82185.1"/>
    </source>
</evidence>
<name>A0A1I6BMP3_HYMAR</name>
<dbReference type="InterPro" id="IPR032701">
    <property type="entry name" value="Prok-E2_B_dom"/>
</dbReference>
<proteinExistence type="predicted"/>
<dbReference type="Pfam" id="PF00899">
    <property type="entry name" value="ThiF"/>
    <property type="match status" value="1"/>
</dbReference>
<protein>
    <submittedName>
        <fullName evidence="3">E2 family protein B</fullName>
    </submittedName>
</protein>
<gene>
    <name evidence="3" type="ORF">SAMN04515668_4755</name>
</gene>
<dbReference type="AlphaFoldDB" id="A0A1I6BMP3"/>
<feature type="domain" description="THIF-type NAD/FAD binding fold" evidence="1">
    <location>
        <begin position="272"/>
        <end position="446"/>
    </location>
</feature>
<dbReference type="PANTHER" id="PTHR43267">
    <property type="entry name" value="TRNA THREONYLCARBAMOYLADENOSINE DEHYDRATASE"/>
    <property type="match status" value="1"/>
</dbReference>
<reference evidence="4" key="1">
    <citation type="submission" date="2016-10" db="EMBL/GenBank/DDBJ databases">
        <authorList>
            <person name="Varghese N."/>
            <person name="Submissions S."/>
        </authorList>
    </citation>
    <scope>NUCLEOTIDE SEQUENCE [LARGE SCALE GENOMIC DNA]</scope>
    <source>
        <strain evidence="4">OR362-8,ATCC BAA-1266,JCM 13504</strain>
    </source>
</reference>
<dbReference type="PANTHER" id="PTHR43267:SF1">
    <property type="entry name" value="TRNA THREONYLCARBAMOYLADENOSINE DEHYDRATASE"/>
    <property type="match status" value="1"/>
</dbReference>
<dbReference type="InterPro" id="IPR000594">
    <property type="entry name" value="ThiF_NAD_FAD-bd"/>
</dbReference>
<dbReference type="GO" id="GO:0061504">
    <property type="term" value="P:cyclic threonylcarbamoyladenosine biosynthetic process"/>
    <property type="evidence" value="ECO:0007669"/>
    <property type="project" value="TreeGrafter"/>
</dbReference>
<evidence type="ECO:0000259" key="1">
    <source>
        <dbReference type="Pfam" id="PF00899"/>
    </source>
</evidence>
<feature type="domain" description="Prokaryotic E2 family B" evidence="2">
    <location>
        <begin position="11"/>
        <end position="108"/>
    </location>
</feature>
<dbReference type="InterPro" id="IPR045886">
    <property type="entry name" value="ThiF/MoeB/HesA"/>
</dbReference>
<dbReference type="GO" id="GO:0008641">
    <property type="term" value="F:ubiquitin-like modifier activating enzyme activity"/>
    <property type="evidence" value="ECO:0007669"/>
    <property type="project" value="InterPro"/>
</dbReference>
<dbReference type="STRING" id="1227077.SAMN04515668_4755"/>
<dbReference type="Proteomes" id="UP000199029">
    <property type="component" value="Unassembled WGS sequence"/>
</dbReference>
<organism evidence="3 4">
    <name type="scientific">Hymenobacter arizonensis</name>
    <name type="common">Siccationidurans arizonensis</name>
    <dbReference type="NCBI Taxonomy" id="1227077"/>
    <lineage>
        <taxon>Bacteria</taxon>
        <taxon>Pseudomonadati</taxon>
        <taxon>Bacteroidota</taxon>
        <taxon>Cytophagia</taxon>
        <taxon>Cytophagales</taxon>
        <taxon>Hymenobacteraceae</taxon>
        <taxon>Hymenobacter</taxon>
    </lineage>
</organism>
<evidence type="ECO:0000313" key="4">
    <source>
        <dbReference type="Proteomes" id="UP000199029"/>
    </source>
</evidence>
<dbReference type="GO" id="GO:0061503">
    <property type="term" value="F:tRNA threonylcarbamoyladenosine dehydratase"/>
    <property type="evidence" value="ECO:0007669"/>
    <property type="project" value="TreeGrafter"/>
</dbReference>
<dbReference type="InterPro" id="IPR035985">
    <property type="entry name" value="Ubiquitin-activating_enz"/>
</dbReference>
<evidence type="ECO:0000259" key="2">
    <source>
        <dbReference type="Pfam" id="PF14461"/>
    </source>
</evidence>